<feature type="domain" description="Beta-lactamase-related" evidence="4">
    <location>
        <begin position="90"/>
        <end position="418"/>
    </location>
</feature>
<sequence>MKMKRRIVTLSLIMLICTSSMTALAINNTSIGPLTIKSAYDLIPGKLQTKTSSELVLKKENSNKAKSFSTSDYTDTKAVAEKKAFYMTTDYGSLSVQYALIDNGKIVLSGNSGIYSKENTKALTADNMYGIGSVSKMFVTTAVMKLVDEGKIKLDTPITEYIKDFKMADDRYKDITVRMLLNHSSGLMGSSFSNSLLFGDNDTYSHDTFLEQLKLQRLKAEPGAYSVYCNDGFTLAQILVEHVTGIDYTTYITNNFVSPLKMEDTKTPVSEFDRDRLAKTYYKGISNYLPVENLNVIGAGGVYSSAEDLCTFATTFTKNSNGILSQESIKAMENKEYLNGVWTDDTDNTLGYGLGWDSVNLYPFNQYNIKALSKGGDSILYHSNLTVLPEQNMAVAVVSSSGSSSYDQILAQEILLAALKEKGAINGIKQDKTFTAPEKTTVPTEVKKYEGLYVSPSGFIDIKIDKTGILSLSFPQVPQNGSQTFVYTKDGTFVSSEGATSFKFVEETNGEIYLKQTSCQSLPLLGQTIFNMYIAQKENVNKLTESVSQAWAKRDGKKYFLLNEKYSSLVYMMASPNTQVSFTKGLEGYLGLNRIVDDNSAIAILNGPGVLSRDLVDYTFYKKDKFEYLSAGGYIFVEEDVIENLSIKNKFTCTINKDGYARWYKIGAESVNKKITVKIPKNAAVVVYDSYGVLVDDSLISDTKEVTLPKDGTIVFLGDAKAEFNIEYKE</sequence>
<evidence type="ECO:0000259" key="4">
    <source>
        <dbReference type="Pfam" id="PF00144"/>
    </source>
</evidence>
<keyword evidence="6" id="KW-1185">Reference proteome</keyword>
<accession>A0ABS6BRZ1</accession>
<dbReference type="Pfam" id="PF00144">
    <property type="entry name" value="Beta-lactamase"/>
    <property type="match status" value="1"/>
</dbReference>
<evidence type="ECO:0000256" key="3">
    <source>
        <dbReference type="SAM" id="SignalP"/>
    </source>
</evidence>
<name>A0ABS6BRZ1_9CLOT</name>
<keyword evidence="3" id="KW-0732">Signal</keyword>
<dbReference type="InterPro" id="IPR050491">
    <property type="entry name" value="AmpC-like"/>
</dbReference>
<evidence type="ECO:0000313" key="5">
    <source>
        <dbReference type="EMBL" id="MBU3159694.1"/>
    </source>
</evidence>
<dbReference type="InterPro" id="IPR001466">
    <property type="entry name" value="Beta-lactam-related"/>
</dbReference>
<evidence type="ECO:0000256" key="1">
    <source>
        <dbReference type="ARBA" id="ARBA00004370"/>
    </source>
</evidence>
<dbReference type="EMBL" id="JAHLDV010000012">
    <property type="protein sequence ID" value="MBU3159694.1"/>
    <property type="molecule type" value="Genomic_DNA"/>
</dbReference>
<comment type="subcellular location">
    <subcellularLocation>
        <location evidence="1">Membrane</location>
    </subcellularLocation>
</comment>
<organism evidence="5 6">
    <name type="scientific">Clostridium frigoris</name>
    <dbReference type="NCBI Taxonomy" id="205327"/>
    <lineage>
        <taxon>Bacteria</taxon>
        <taxon>Bacillati</taxon>
        <taxon>Bacillota</taxon>
        <taxon>Clostridia</taxon>
        <taxon>Eubacteriales</taxon>
        <taxon>Clostridiaceae</taxon>
        <taxon>Clostridium</taxon>
    </lineage>
</organism>
<keyword evidence="2" id="KW-0472">Membrane</keyword>
<evidence type="ECO:0000256" key="2">
    <source>
        <dbReference type="ARBA" id="ARBA00023136"/>
    </source>
</evidence>
<protein>
    <submittedName>
        <fullName evidence="5">Beta-lactamase family protein</fullName>
    </submittedName>
</protein>
<dbReference type="RefSeq" id="WP_216147665.1">
    <property type="nucleotide sequence ID" value="NZ_JAHLDV010000012.1"/>
</dbReference>
<feature type="signal peptide" evidence="3">
    <location>
        <begin position="1"/>
        <end position="25"/>
    </location>
</feature>
<dbReference type="Proteomes" id="UP000776252">
    <property type="component" value="Unassembled WGS sequence"/>
</dbReference>
<feature type="chain" id="PRO_5046937569" evidence="3">
    <location>
        <begin position="26"/>
        <end position="730"/>
    </location>
</feature>
<dbReference type="PANTHER" id="PTHR46825:SF11">
    <property type="entry name" value="PENICILLIN-BINDING PROTEIN 4"/>
    <property type="match status" value="1"/>
</dbReference>
<dbReference type="PANTHER" id="PTHR46825">
    <property type="entry name" value="D-ALANYL-D-ALANINE-CARBOXYPEPTIDASE/ENDOPEPTIDASE AMPH"/>
    <property type="match status" value="1"/>
</dbReference>
<comment type="caution">
    <text evidence="5">The sequence shown here is derived from an EMBL/GenBank/DDBJ whole genome shotgun (WGS) entry which is preliminary data.</text>
</comment>
<reference evidence="5 6" key="1">
    <citation type="submission" date="2021-06" db="EMBL/GenBank/DDBJ databases">
        <title>Clostridia strains as spoilage organisms.</title>
        <authorList>
            <person name="Wambui J."/>
            <person name="Stephan R."/>
            <person name="Stevens M.J.A."/>
        </authorList>
    </citation>
    <scope>NUCLEOTIDE SEQUENCE [LARGE SCALE GENOMIC DNA]</scope>
    <source>
        <strain evidence="5 6">DSM 14204</strain>
    </source>
</reference>
<gene>
    <name evidence="5" type="ORF">KPL37_08015</name>
</gene>
<proteinExistence type="predicted"/>
<evidence type="ECO:0000313" key="6">
    <source>
        <dbReference type="Proteomes" id="UP000776252"/>
    </source>
</evidence>